<dbReference type="Proteomes" id="UP001595891">
    <property type="component" value="Unassembled WGS sequence"/>
</dbReference>
<evidence type="ECO:0000313" key="3">
    <source>
        <dbReference type="Proteomes" id="UP001595891"/>
    </source>
</evidence>
<accession>A0ABV9EP68</accession>
<comment type="caution">
    <text evidence="2">The sequence shown here is derived from an EMBL/GenBank/DDBJ whole genome shotgun (WGS) entry which is preliminary data.</text>
</comment>
<name>A0ABV9EP68_9ACTN</name>
<dbReference type="EMBL" id="JBHSFN010000030">
    <property type="protein sequence ID" value="MFC4591243.1"/>
    <property type="molecule type" value="Genomic_DNA"/>
</dbReference>
<organism evidence="2 3">
    <name type="scientific">Sphaerisporangium corydalis</name>
    <dbReference type="NCBI Taxonomy" id="1441875"/>
    <lineage>
        <taxon>Bacteria</taxon>
        <taxon>Bacillati</taxon>
        <taxon>Actinomycetota</taxon>
        <taxon>Actinomycetes</taxon>
        <taxon>Streptosporangiales</taxon>
        <taxon>Streptosporangiaceae</taxon>
        <taxon>Sphaerisporangium</taxon>
    </lineage>
</organism>
<protein>
    <submittedName>
        <fullName evidence="2">Uncharacterized protein</fullName>
    </submittedName>
</protein>
<proteinExistence type="predicted"/>
<feature type="compositionally biased region" description="Polar residues" evidence="1">
    <location>
        <begin position="27"/>
        <end position="53"/>
    </location>
</feature>
<feature type="region of interest" description="Disordered" evidence="1">
    <location>
        <begin position="1"/>
        <end position="68"/>
    </location>
</feature>
<evidence type="ECO:0000313" key="2">
    <source>
        <dbReference type="EMBL" id="MFC4591243.1"/>
    </source>
</evidence>
<keyword evidence="3" id="KW-1185">Reference proteome</keyword>
<dbReference type="RefSeq" id="WP_262844906.1">
    <property type="nucleotide sequence ID" value="NZ_JANZYP010000034.1"/>
</dbReference>
<gene>
    <name evidence="2" type="ORF">ACFO8L_34480</name>
</gene>
<feature type="compositionally biased region" description="Polar residues" evidence="1">
    <location>
        <begin position="1"/>
        <end position="10"/>
    </location>
</feature>
<reference evidence="3" key="1">
    <citation type="journal article" date="2019" name="Int. J. Syst. Evol. Microbiol.">
        <title>The Global Catalogue of Microorganisms (GCM) 10K type strain sequencing project: providing services to taxonomists for standard genome sequencing and annotation.</title>
        <authorList>
            <consortium name="The Broad Institute Genomics Platform"/>
            <consortium name="The Broad Institute Genome Sequencing Center for Infectious Disease"/>
            <person name="Wu L."/>
            <person name="Ma J."/>
        </authorList>
    </citation>
    <scope>NUCLEOTIDE SEQUENCE [LARGE SCALE GENOMIC DNA]</scope>
    <source>
        <strain evidence="3">CCUG 49560</strain>
    </source>
</reference>
<evidence type="ECO:0000256" key="1">
    <source>
        <dbReference type="SAM" id="MobiDB-lite"/>
    </source>
</evidence>
<sequence>MLGSTGTVRTITWPADMPVASRESSRPESPTTRGSSENTTVARSPSTLNTLTRCTAPDLRNGAMRSYK</sequence>